<feature type="region of interest" description="Disordered" evidence="1">
    <location>
        <begin position="1"/>
        <end position="20"/>
    </location>
</feature>
<evidence type="ECO:0000313" key="3">
    <source>
        <dbReference type="Proteomes" id="UP000595437"/>
    </source>
</evidence>
<gene>
    <name evidence="2" type="ORF">FKW44_002492</name>
</gene>
<protein>
    <submittedName>
        <fullName evidence="2">LOC100881837</fullName>
    </submittedName>
</protein>
<feature type="compositionally biased region" description="Basic residues" evidence="1">
    <location>
        <begin position="1"/>
        <end position="11"/>
    </location>
</feature>
<dbReference type="EMBL" id="CP045891">
    <property type="protein sequence ID" value="QQP57482.1"/>
    <property type="molecule type" value="Genomic_DNA"/>
</dbReference>
<dbReference type="Proteomes" id="UP000595437">
    <property type="component" value="Chromosome 2"/>
</dbReference>
<proteinExistence type="predicted"/>
<evidence type="ECO:0000313" key="2">
    <source>
        <dbReference type="EMBL" id="QQP57482.1"/>
    </source>
</evidence>
<name>A0A7T8KK80_CALRO</name>
<feature type="region of interest" description="Disordered" evidence="1">
    <location>
        <begin position="48"/>
        <end position="76"/>
    </location>
</feature>
<organism evidence="2 3">
    <name type="scientific">Caligus rogercresseyi</name>
    <name type="common">Sea louse</name>
    <dbReference type="NCBI Taxonomy" id="217165"/>
    <lineage>
        <taxon>Eukaryota</taxon>
        <taxon>Metazoa</taxon>
        <taxon>Ecdysozoa</taxon>
        <taxon>Arthropoda</taxon>
        <taxon>Crustacea</taxon>
        <taxon>Multicrustacea</taxon>
        <taxon>Hexanauplia</taxon>
        <taxon>Copepoda</taxon>
        <taxon>Siphonostomatoida</taxon>
        <taxon>Caligidae</taxon>
        <taxon>Caligus</taxon>
    </lineage>
</organism>
<feature type="compositionally biased region" description="Basic and acidic residues" evidence="1">
    <location>
        <begin position="65"/>
        <end position="76"/>
    </location>
</feature>
<keyword evidence="3" id="KW-1185">Reference proteome</keyword>
<reference evidence="3" key="1">
    <citation type="submission" date="2021-01" db="EMBL/GenBank/DDBJ databases">
        <title>Caligus Genome Assembly.</title>
        <authorList>
            <person name="Gallardo-Escarate C."/>
        </authorList>
    </citation>
    <scope>NUCLEOTIDE SEQUENCE [LARGE SCALE GENOMIC DNA]</scope>
</reference>
<accession>A0A7T8KK80</accession>
<dbReference type="AlphaFoldDB" id="A0A7T8KK80"/>
<evidence type="ECO:0000256" key="1">
    <source>
        <dbReference type="SAM" id="MobiDB-lite"/>
    </source>
</evidence>
<sequence>MALKKAARFKSPKSQITKSPLEDLQNELDHLRKDLEVKYKDKISEAEKRLRHRESGNDLYGGAETHLREQMKSSSQ</sequence>